<proteinExistence type="predicted"/>
<dbReference type="SUPFAM" id="SSF57424">
    <property type="entry name" value="LDL receptor-like module"/>
    <property type="match status" value="4"/>
</dbReference>
<dbReference type="GO" id="GO:0009566">
    <property type="term" value="P:fertilization"/>
    <property type="evidence" value="ECO:0007669"/>
    <property type="project" value="UniProtKB-ARBA"/>
</dbReference>
<dbReference type="GO" id="GO:0004252">
    <property type="term" value="F:serine-type endopeptidase activity"/>
    <property type="evidence" value="ECO:0007669"/>
    <property type="project" value="InterPro"/>
</dbReference>
<protein>
    <recommendedName>
        <fullName evidence="15">Zmp:0000001114</fullName>
    </recommendedName>
</protein>
<keyword evidence="10" id="KW-0812">Transmembrane</keyword>
<dbReference type="GO" id="GO:0006508">
    <property type="term" value="P:proteolysis"/>
    <property type="evidence" value="ECO:0007669"/>
    <property type="project" value="UniProtKB-KW"/>
</dbReference>
<evidence type="ECO:0000259" key="11">
    <source>
        <dbReference type="PROSITE" id="PS01180"/>
    </source>
</evidence>
<dbReference type="InParanoid" id="A0A3Q1JD02"/>
<dbReference type="InterPro" id="IPR023415">
    <property type="entry name" value="LDLR_class-A_CS"/>
</dbReference>
<keyword evidence="10" id="KW-0472">Membrane</keyword>
<evidence type="ECO:0000256" key="10">
    <source>
        <dbReference type="SAM" id="Phobius"/>
    </source>
</evidence>
<dbReference type="OrthoDB" id="6380398at2759"/>
<comment type="caution">
    <text evidence="8">Lacks conserved residue(s) required for the propagation of feature annotation.</text>
</comment>
<evidence type="ECO:0008006" key="15">
    <source>
        <dbReference type="Google" id="ProtNLM"/>
    </source>
</evidence>
<dbReference type="FunFam" id="2.40.10.10:FF:000003">
    <property type="entry name" value="Transmembrane serine protease 3"/>
    <property type="match status" value="1"/>
</dbReference>
<feature type="domain" description="Peptidase S1" evidence="12">
    <location>
        <begin position="647"/>
        <end position="883"/>
    </location>
</feature>
<dbReference type="PANTHER" id="PTHR24252">
    <property type="entry name" value="ACROSIN-RELATED"/>
    <property type="match status" value="1"/>
</dbReference>
<feature type="domain" description="CUB" evidence="11">
    <location>
        <begin position="376"/>
        <end position="483"/>
    </location>
</feature>
<dbReference type="PROSITE" id="PS50068">
    <property type="entry name" value="LDLRA_2"/>
    <property type="match status" value="4"/>
</dbReference>
<keyword evidence="2" id="KW-0732">Signal</keyword>
<dbReference type="PROSITE" id="PS01209">
    <property type="entry name" value="LDLRA_1"/>
    <property type="match status" value="2"/>
</dbReference>
<feature type="disulfide bond" evidence="8">
    <location>
        <begin position="566"/>
        <end position="584"/>
    </location>
</feature>
<dbReference type="Gene3D" id="2.60.120.290">
    <property type="entry name" value="Spermadhesin, CUB domain"/>
    <property type="match status" value="2"/>
</dbReference>
<evidence type="ECO:0000256" key="5">
    <source>
        <dbReference type="ARBA" id="ARBA00022825"/>
    </source>
</evidence>
<feature type="disulfide bond" evidence="8">
    <location>
        <begin position="495"/>
        <end position="513"/>
    </location>
</feature>
<evidence type="ECO:0000256" key="7">
    <source>
        <dbReference type="ARBA" id="ARBA00023180"/>
    </source>
</evidence>
<keyword evidence="14" id="KW-1185">Reference proteome</keyword>
<keyword evidence="3" id="KW-0677">Repeat</keyword>
<keyword evidence="6 8" id="KW-1015">Disulfide bond</keyword>
<keyword evidence="10" id="KW-1133">Transmembrane helix</keyword>
<dbReference type="InterPro" id="IPR009003">
    <property type="entry name" value="Peptidase_S1_PA"/>
</dbReference>
<feature type="transmembrane region" description="Helical" evidence="10">
    <location>
        <begin position="76"/>
        <end position="98"/>
    </location>
</feature>
<evidence type="ECO:0000313" key="13">
    <source>
        <dbReference type="Ensembl" id="ENSATEP00000012911.2"/>
    </source>
</evidence>
<dbReference type="InterPro" id="IPR043504">
    <property type="entry name" value="Peptidase_S1_PA_chymotrypsin"/>
</dbReference>
<dbReference type="InterPro" id="IPR002172">
    <property type="entry name" value="LDrepeatLR_classA_rpt"/>
</dbReference>
<dbReference type="CDD" id="cd00112">
    <property type="entry name" value="LDLa"/>
    <property type="match status" value="4"/>
</dbReference>
<dbReference type="SMART" id="SM00042">
    <property type="entry name" value="CUB"/>
    <property type="match status" value="2"/>
</dbReference>
<dbReference type="SMART" id="SM00192">
    <property type="entry name" value="LDLa"/>
    <property type="match status" value="4"/>
</dbReference>
<dbReference type="AlphaFoldDB" id="A0A3Q1JD02"/>
<reference evidence="13" key="3">
    <citation type="submission" date="2025-09" db="UniProtKB">
        <authorList>
            <consortium name="Ensembl"/>
        </authorList>
    </citation>
    <scope>IDENTIFICATION</scope>
</reference>
<evidence type="ECO:0000256" key="6">
    <source>
        <dbReference type="ARBA" id="ARBA00023157"/>
    </source>
</evidence>
<dbReference type="PROSITE" id="PS00134">
    <property type="entry name" value="TRYPSIN_HIS"/>
    <property type="match status" value="1"/>
</dbReference>
<dbReference type="CDD" id="cd00041">
    <property type="entry name" value="CUB"/>
    <property type="match status" value="2"/>
</dbReference>
<dbReference type="PROSITE" id="PS50240">
    <property type="entry name" value="TRYPSIN_DOM"/>
    <property type="match status" value="1"/>
</dbReference>
<dbReference type="InterPro" id="IPR036055">
    <property type="entry name" value="LDL_receptor-like_sf"/>
</dbReference>
<feature type="disulfide bond" evidence="8">
    <location>
        <begin position="524"/>
        <end position="536"/>
    </location>
</feature>
<evidence type="ECO:0000256" key="9">
    <source>
        <dbReference type="RuleBase" id="RU363034"/>
    </source>
</evidence>
<dbReference type="InterPro" id="IPR000859">
    <property type="entry name" value="CUB_dom"/>
</dbReference>
<feature type="disulfide bond" evidence="8">
    <location>
        <begin position="507"/>
        <end position="522"/>
    </location>
</feature>
<dbReference type="Proteomes" id="UP000265040">
    <property type="component" value="Chromosome 16"/>
</dbReference>
<evidence type="ECO:0000256" key="3">
    <source>
        <dbReference type="ARBA" id="ARBA00022737"/>
    </source>
</evidence>
<dbReference type="FunFam" id="2.60.120.290:FF:000003">
    <property type="entry name" value="Neuropilin"/>
    <property type="match status" value="1"/>
</dbReference>
<feature type="disulfide bond" evidence="8">
    <location>
        <begin position="543"/>
        <end position="558"/>
    </location>
</feature>
<feature type="disulfide bond" evidence="8">
    <location>
        <begin position="600"/>
        <end position="612"/>
    </location>
</feature>
<feature type="disulfide bond" evidence="8">
    <location>
        <begin position="531"/>
        <end position="549"/>
    </location>
</feature>
<dbReference type="Gene3D" id="2.40.10.10">
    <property type="entry name" value="Trypsin-like serine proteases"/>
    <property type="match status" value="2"/>
</dbReference>
<dbReference type="SUPFAM" id="SSF50494">
    <property type="entry name" value="Trypsin-like serine proteases"/>
    <property type="match status" value="1"/>
</dbReference>
<reference evidence="13" key="1">
    <citation type="submission" date="2021-04" db="EMBL/GenBank/DDBJ databases">
        <authorList>
            <consortium name="Wellcome Sanger Institute Data Sharing"/>
        </authorList>
    </citation>
    <scope>NUCLEOTIDE SEQUENCE [LARGE SCALE GENOMIC DNA]</scope>
</reference>
<dbReference type="Pfam" id="PF00431">
    <property type="entry name" value="CUB"/>
    <property type="match status" value="2"/>
</dbReference>
<dbReference type="CDD" id="cd00190">
    <property type="entry name" value="Tryp_SPc"/>
    <property type="match status" value="1"/>
</dbReference>
<name>A0A3Q1JD02_ANATE</name>
<dbReference type="Pfam" id="PF00057">
    <property type="entry name" value="Ldl_recept_a"/>
    <property type="match status" value="3"/>
</dbReference>
<dbReference type="Pfam" id="PF00089">
    <property type="entry name" value="Trypsin"/>
    <property type="match status" value="1"/>
</dbReference>
<keyword evidence="4 9" id="KW-0378">Hydrolase</keyword>
<evidence type="ECO:0000313" key="14">
    <source>
        <dbReference type="Proteomes" id="UP000265040"/>
    </source>
</evidence>
<organism evidence="13 14">
    <name type="scientific">Anabas testudineus</name>
    <name type="common">Climbing perch</name>
    <name type="synonym">Anthias testudineus</name>
    <dbReference type="NCBI Taxonomy" id="64144"/>
    <lineage>
        <taxon>Eukaryota</taxon>
        <taxon>Metazoa</taxon>
        <taxon>Chordata</taxon>
        <taxon>Craniata</taxon>
        <taxon>Vertebrata</taxon>
        <taxon>Euteleostomi</taxon>
        <taxon>Actinopterygii</taxon>
        <taxon>Neopterygii</taxon>
        <taxon>Teleostei</taxon>
        <taxon>Neoteleostei</taxon>
        <taxon>Acanthomorphata</taxon>
        <taxon>Anabantaria</taxon>
        <taxon>Anabantiformes</taxon>
        <taxon>Anabantoidei</taxon>
        <taxon>Anabantidae</taxon>
        <taxon>Anabas</taxon>
    </lineage>
</organism>
<keyword evidence="1 9" id="KW-0645">Protease</keyword>
<dbReference type="PROSITE" id="PS01180">
    <property type="entry name" value="CUB"/>
    <property type="match status" value="2"/>
</dbReference>
<dbReference type="PROSITE" id="PS00135">
    <property type="entry name" value="TRYPSIN_SER"/>
    <property type="match status" value="1"/>
</dbReference>
<feature type="disulfide bond" evidence="8">
    <location>
        <begin position="559"/>
        <end position="571"/>
    </location>
</feature>
<keyword evidence="7" id="KW-0325">Glycoprotein</keyword>
<dbReference type="InterPro" id="IPR001254">
    <property type="entry name" value="Trypsin_dom"/>
</dbReference>
<dbReference type="GeneTree" id="ENSGT00940000155418"/>
<feature type="domain" description="CUB" evidence="11">
    <location>
        <begin position="251"/>
        <end position="368"/>
    </location>
</feature>
<evidence type="ECO:0000259" key="12">
    <source>
        <dbReference type="PROSITE" id="PS50240"/>
    </source>
</evidence>
<dbReference type="InterPro" id="IPR033116">
    <property type="entry name" value="TRYPSIN_SER"/>
</dbReference>
<dbReference type="InterPro" id="IPR035914">
    <property type="entry name" value="Sperma_CUB_dom_sf"/>
</dbReference>
<evidence type="ECO:0000256" key="4">
    <source>
        <dbReference type="ARBA" id="ARBA00022801"/>
    </source>
</evidence>
<keyword evidence="5 9" id="KW-0720">Serine protease</keyword>
<evidence type="ECO:0000256" key="2">
    <source>
        <dbReference type="ARBA" id="ARBA00022729"/>
    </source>
</evidence>
<reference evidence="13" key="2">
    <citation type="submission" date="2025-08" db="UniProtKB">
        <authorList>
            <consortium name="Ensembl"/>
        </authorList>
    </citation>
    <scope>IDENTIFICATION</scope>
</reference>
<dbReference type="PRINTS" id="PR00261">
    <property type="entry name" value="LDLRECEPTOR"/>
</dbReference>
<dbReference type="InterPro" id="IPR018114">
    <property type="entry name" value="TRYPSIN_HIS"/>
</dbReference>
<dbReference type="FunFam" id="2.60.120.290:FF:000005">
    <property type="entry name" value="Procollagen C-endopeptidase enhancer 1"/>
    <property type="match status" value="1"/>
</dbReference>
<dbReference type="FunFam" id="4.10.400.10:FF:000117">
    <property type="entry name" value="Suppressor of tumorigenicity 14 protein homolog"/>
    <property type="match status" value="1"/>
</dbReference>
<dbReference type="Gene3D" id="4.10.400.10">
    <property type="entry name" value="Low-density Lipoprotein Receptor"/>
    <property type="match status" value="4"/>
</dbReference>
<sequence>MLRISVCCCFYTVYTAQIRHLCFQTKGCLLNQHAHTCCRFVDYLFCSVSQGPTGRHEQINFLPGNEKAPSKRKTGILIGVIVALLLVLVAAILIWLFVSTASNRRSPRTLVFSGHMKLAEIPYDQKLEDINSAEFRDLSNPLEAIVIIKITYVSLILASSSILNLVTEPSLYAPTYAGISRGVLAYYWSRFDVPASDLELAAEVSEDRVLDALETGIKHSRSVSSGNFKISEVTAAFTDPRMARNPRSMDCFYFLEAEEENTKKFTSPGYPTGYPITSRCQWQIRTSEKKSIVVNFPFFNIEDDCANNFVFIYDSLSPDDQQAITQKCGQRPPSNPLTVVSSGNLMLINLVIDSNVQRPGFEAEYKAIPLSTAKTCGGVLSEKEGNFTSPLYPQFYPPSVDCKWTIKAPAGNKVRVKFTMFRMKEPRVDTRVCHKDYVEVMGTKYCGEMASLALTSDSNILEVNFHSDMSYTDKGFSAEYSAYDPADPCPNQFACASGICIGKQLKCDGWNDCGDMSDEMQCLCDKDQFPCTNGLCKPKMYVCDRVNDCGDGSDESRCCDDNEWRCGNGFCLPKDVLCDGKLDCMDGSDEASCQSSRDMCFDFSFVCKNKECVNKVNAECDRVNDCSDNSDEDGCNCGTRPYKLNRIVGGQNAELGEWPWQVSLHFLTNGHTCGASIISDTWLLSASHCFVTNDPANHVASNWLTYSGMQDQYKQDGVQRRAVKRIISHPNYSHMTFDYDIALLELSEPLQFTNTIQPICLPSPSHIFPAGMSCWVTGWGALREGGQVSQLLQKASVKIINDSVCDSVTEGQVTSRMLCSGFLSGGVDACQGDSGGPLVCFEESGKWFQAGIVSWGEGCARRNKPGVYSRVTKLRDWIKEEIGI</sequence>
<dbReference type="Ensembl" id="ENSATET00000013121.3">
    <property type="protein sequence ID" value="ENSATEP00000012911.2"/>
    <property type="gene ID" value="ENSATEG00000009019.3"/>
</dbReference>
<feature type="disulfide bond" evidence="8">
    <location>
        <begin position="620"/>
        <end position="635"/>
    </location>
</feature>
<evidence type="ECO:0000256" key="1">
    <source>
        <dbReference type="ARBA" id="ARBA00022670"/>
    </source>
</evidence>
<dbReference type="PANTHER" id="PTHR24252:SF17">
    <property type="entry name" value="SUPPRESSOR OF TUMORIGENICITY 14 PROTEIN HOMOLOG-RELATED"/>
    <property type="match status" value="1"/>
</dbReference>
<dbReference type="SMART" id="SM00020">
    <property type="entry name" value="Tryp_SPc"/>
    <property type="match status" value="1"/>
</dbReference>
<accession>A0A3Q1JD02</accession>
<feature type="disulfide bond" evidence="8">
    <location>
        <begin position="578"/>
        <end position="593"/>
    </location>
</feature>
<evidence type="ECO:0000256" key="8">
    <source>
        <dbReference type="PROSITE-ProRule" id="PRU00124"/>
    </source>
</evidence>
<dbReference type="SUPFAM" id="SSF49854">
    <property type="entry name" value="Spermadhesin, CUB domain"/>
    <property type="match status" value="2"/>
</dbReference>